<accession>A0A6C0HIP3</accession>
<name>A0A6C0HIP3_9ZZZZ</name>
<keyword evidence="1" id="KW-0805">Transcription regulation</keyword>
<dbReference type="Pfam" id="PF00382">
    <property type="entry name" value="TFIIB"/>
    <property type="match status" value="2"/>
</dbReference>
<reference evidence="4" key="1">
    <citation type="journal article" date="2020" name="Nature">
        <title>Giant virus diversity and host interactions through global metagenomics.</title>
        <authorList>
            <person name="Schulz F."/>
            <person name="Roux S."/>
            <person name="Paez-Espino D."/>
            <person name="Jungbluth S."/>
            <person name="Walsh D.A."/>
            <person name="Denef V.J."/>
            <person name="McMahon K.D."/>
            <person name="Konstantinidis K.T."/>
            <person name="Eloe-Fadrosh E.A."/>
            <person name="Kyrpides N.C."/>
            <person name="Woyke T."/>
        </authorList>
    </citation>
    <scope>NUCLEOTIDE SEQUENCE</scope>
    <source>
        <strain evidence="4">GVMAG-M-3300023184-120</strain>
    </source>
</reference>
<proteinExistence type="predicted"/>
<sequence length="366" mass="42241">MEGLLEMNQSKSSARTLKKKKKLSDIEKNKLWSIYDQEKKVQKLTDQAQETDFCFKCKSVLQFNEEGLPACINSECGYMYICAIDYSPEWRFFAQDQKSGSTDTTRCGNPIDPLLEESSYACKIMCTNSASHEMKNLRKWTRWQSMPHREKALYEEFQIITIMAQNAGIPKVFIDLAKAVYKDLYDQKTFRGVKRDAIRAASIWIVCWKNQCPRTSNEIADIFRIDKTVASLGCSLAEELLRSHERNFEESDKSQLCALTPSAFIERFCSKLNMPPDLTLLASFVAVQVEKNNLIPDNRPQAISAGIVYFISFHCGLNHSKQNIKMMLGDEVSEVTINKCFKKLEDYRTQLLPSWVFKKYKDIHEK</sequence>
<dbReference type="GO" id="GO:0017025">
    <property type="term" value="F:TBP-class protein binding"/>
    <property type="evidence" value="ECO:0007669"/>
    <property type="project" value="InterPro"/>
</dbReference>
<protein>
    <recommendedName>
        <fullName evidence="3">Transcription factor TFIIB cyclin-like domain-containing protein</fullName>
    </recommendedName>
</protein>
<dbReference type="InterPro" id="IPR036915">
    <property type="entry name" value="Cyclin-like_sf"/>
</dbReference>
<evidence type="ECO:0000259" key="3">
    <source>
        <dbReference type="Pfam" id="PF00382"/>
    </source>
</evidence>
<dbReference type="SUPFAM" id="SSF47954">
    <property type="entry name" value="Cyclin-like"/>
    <property type="match status" value="2"/>
</dbReference>
<dbReference type="Gene3D" id="1.10.472.170">
    <property type="match status" value="1"/>
</dbReference>
<dbReference type="Gene3D" id="1.10.472.10">
    <property type="entry name" value="Cyclin-like"/>
    <property type="match status" value="1"/>
</dbReference>
<dbReference type="GO" id="GO:0097550">
    <property type="term" value="C:transcription preinitiation complex"/>
    <property type="evidence" value="ECO:0007669"/>
    <property type="project" value="TreeGrafter"/>
</dbReference>
<dbReference type="PANTHER" id="PTHR11618">
    <property type="entry name" value="TRANSCRIPTION INITIATION FACTOR IIB-RELATED"/>
    <property type="match status" value="1"/>
</dbReference>
<keyword evidence="2" id="KW-0804">Transcription</keyword>
<dbReference type="EMBL" id="MN739968">
    <property type="protein sequence ID" value="QHT80369.1"/>
    <property type="molecule type" value="Genomic_DNA"/>
</dbReference>
<evidence type="ECO:0000256" key="1">
    <source>
        <dbReference type="ARBA" id="ARBA00023015"/>
    </source>
</evidence>
<evidence type="ECO:0000313" key="4">
    <source>
        <dbReference type="EMBL" id="QHT80369.1"/>
    </source>
</evidence>
<dbReference type="InterPro" id="IPR013150">
    <property type="entry name" value="TFIIB_cyclin"/>
</dbReference>
<evidence type="ECO:0000256" key="2">
    <source>
        <dbReference type="ARBA" id="ARBA00023163"/>
    </source>
</evidence>
<organism evidence="4">
    <name type="scientific">viral metagenome</name>
    <dbReference type="NCBI Taxonomy" id="1070528"/>
    <lineage>
        <taxon>unclassified sequences</taxon>
        <taxon>metagenomes</taxon>
        <taxon>organismal metagenomes</taxon>
    </lineage>
</organism>
<dbReference type="InterPro" id="IPR000812">
    <property type="entry name" value="TFIIB"/>
</dbReference>
<dbReference type="PRINTS" id="PR00685">
    <property type="entry name" value="TIFACTORIIB"/>
</dbReference>
<dbReference type="AlphaFoldDB" id="A0A6C0HIP3"/>
<feature type="domain" description="Transcription factor TFIIB cyclin-like" evidence="3">
    <location>
        <begin position="151"/>
        <end position="227"/>
    </location>
</feature>
<dbReference type="GO" id="GO:0005634">
    <property type="term" value="C:nucleus"/>
    <property type="evidence" value="ECO:0007669"/>
    <property type="project" value="TreeGrafter"/>
</dbReference>
<dbReference type="PANTHER" id="PTHR11618:SF13">
    <property type="entry name" value="TRANSCRIPTION INITIATION FACTOR IIB"/>
    <property type="match status" value="1"/>
</dbReference>
<feature type="domain" description="Transcription factor TFIIB cyclin-like" evidence="3">
    <location>
        <begin position="260"/>
        <end position="345"/>
    </location>
</feature>
<dbReference type="GO" id="GO:0070897">
    <property type="term" value="P:transcription preinitiation complex assembly"/>
    <property type="evidence" value="ECO:0007669"/>
    <property type="project" value="InterPro"/>
</dbReference>